<dbReference type="AlphaFoldDB" id="A0A4Y2K2D8"/>
<evidence type="ECO:0000313" key="1">
    <source>
        <dbReference type="EMBL" id="GBM95562.1"/>
    </source>
</evidence>
<sequence>LDLEIKSESGNYQLFSEKSLIREKSKDVSVQKCLSPELVKSHLSEGENDLFCSIKAKDKRMSVNDLLSPETELPIWNRSYVVQEKRFVDNHSTASTNYKLKKRCSFGIRHSCWGECPKRHIKSPRWWEVPRGFSVSGSKPDCSEDTPCMRAQYTLNLTSDARSPLQASAPLLSPKLSRILHPKSAVSPSPAWLKKFEPTVIQNPMTIRRFFIIVIEIYRSKEFKEMRTD</sequence>
<reference evidence="1 2" key="1">
    <citation type="journal article" date="2019" name="Sci. Rep.">
        <title>Orb-weaving spider Araneus ventricosus genome elucidates the spidroin gene catalogue.</title>
        <authorList>
            <person name="Kono N."/>
            <person name="Nakamura H."/>
            <person name="Ohtoshi R."/>
            <person name="Moran D.A.P."/>
            <person name="Shinohara A."/>
            <person name="Yoshida Y."/>
            <person name="Fujiwara M."/>
            <person name="Mori M."/>
            <person name="Tomita M."/>
            <person name="Arakawa K."/>
        </authorList>
    </citation>
    <scope>NUCLEOTIDE SEQUENCE [LARGE SCALE GENOMIC DNA]</scope>
</reference>
<organism evidence="1 2">
    <name type="scientific">Araneus ventricosus</name>
    <name type="common">Orbweaver spider</name>
    <name type="synonym">Epeira ventricosa</name>
    <dbReference type="NCBI Taxonomy" id="182803"/>
    <lineage>
        <taxon>Eukaryota</taxon>
        <taxon>Metazoa</taxon>
        <taxon>Ecdysozoa</taxon>
        <taxon>Arthropoda</taxon>
        <taxon>Chelicerata</taxon>
        <taxon>Arachnida</taxon>
        <taxon>Araneae</taxon>
        <taxon>Araneomorphae</taxon>
        <taxon>Entelegynae</taxon>
        <taxon>Araneoidea</taxon>
        <taxon>Araneidae</taxon>
        <taxon>Araneus</taxon>
    </lineage>
</organism>
<protein>
    <submittedName>
        <fullName evidence="1">Uncharacterized protein</fullName>
    </submittedName>
</protein>
<feature type="non-terminal residue" evidence="1">
    <location>
        <position position="1"/>
    </location>
</feature>
<name>A0A4Y2K2D8_ARAVE</name>
<dbReference type="Proteomes" id="UP000499080">
    <property type="component" value="Unassembled WGS sequence"/>
</dbReference>
<gene>
    <name evidence="1" type="ORF">AVEN_182447_1</name>
</gene>
<accession>A0A4Y2K2D8</accession>
<dbReference type="EMBL" id="BGPR01004069">
    <property type="protein sequence ID" value="GBM95562.1"/>
    <property type="molecule type" value="Genomic_DNA"/>
</dbReference>
<comment type="caution">
    <text evidence="1">The sequence shown here is derived from an EMBL/GenBank/DDBJ whole genome shotgun (WGS) entry which is preliminary data.</text>
</comment>
<keyword evidence="2" id="KW-1185">Reference proteome</keyword>
<evidence type="ECO:0000313" key="2">
    <source>
        <dbReference type="Proteomes" id="UP000499080"/>
    </source>
</evidence>
<proteinExistence type="predicted"/>